<reference evidence="9" key="3">
    <citation type="submission" date="2018-08" db="UniProtKB">
        <authorList>
            <consortium name="EnsemblPlants"/>
        </authorList>
    </citation>
    <scope>IDENTIFICATION</scope>
    <source>
        <strain evidence="9">cv. Bd21</strain>
    </source>
</reference>
<evidence type="ECO:0000256" key="4">
    <source>
        <dbReference type="ARBA" id="ARBA00023163"/>
    </source>
</evidence>
<feature type="region of interest" description="Disordered" evidence="6">
    <location>
        <begin position="251"/>
        <end position="273"/>
    </location>
</feature>
<dbReference type="Gene3D" id="4.10.280.10">
    <property type="entry name" value="Helix-loop-helix DNA-binding domain"/>
    <property type="match status" value="1"/>
</dbReference>
<evidence type="ECO:0000256" key="1">
    <source>
        <dbReference type="ARBA" id="ARBA00005510"/>
    </source>
</evidence>
<name>I1IQ12_BRADI</name>
<proteinExistence type="inferred from homology"/>
<dbReference type="GO" id="GO:0003677">
    <property type="term" value="F:DNA binding"/>
    <property type="evidence" value="ECO:0007669"/>
    <property type="project" value="UniProtKB-KW"/>
</dbReference>
<evidence type="ECO:0000256" key="3">
    <source>
        <dbReference type="ARBA" id="ARBA00023125"/>
    </source>
</evidence>
<dbReference type="GO" id="GO:0046983">
    <property type="term" value="F:protein dimerization activity"/>
    <property type="evidence" value="ECO:0007669"/>
    <property type="project" value="InterPro"/>
</dbReference>
<protein>
    <recommendedName>
        <fullName evidence="7">BHLH domain-containing protein</fullName>
    </recommendedName>
</protein>
<dbReference type="FunFam" id="4.10.280.10:FF:000070">
    <property type="entry name" value="transcription factor bHLH30"/>
    <property type="match status" value="1"/>
</dbReference>
<feature type="region of interest" description="Disordered" evidence="6">
    <location>
        <begin position="295"/>
        <end position="329"/>
    </location>
</feature>
<dbReference type="RefSeq" id="XP_003578101.1">
    <property type="nucleotide sequence ID" value="XM_003578053.4"/>
</dbReference>
<dbReference type="Gramene" id="KQJ90194">
    <property type="protein sequence ID" value="KQJ90194"/>
    <property type="gene ID" value="BRADI_4g29990v3"/>
</dbReference>
<evidence type="ECO:0000256" key="5">
    <source>
        <dbReference type="ARBA" id="ARBA00023242"/>
    </source>
</evidence>
<dbReference type="HOGENOM" id="CLU_063967_5_0_1"/>
<dbReference type="OMA" id="QRTSKMA"/>
<dbReference type="AlphaFoldDB" id="I1IQ12"/>
<dbReference type="FunCoup" id="I1IQ12">
    <property type="interactions" value="120"/>
</dbReference>
<evidence type="ECO:0000259" key="7">
    <source>
        <dbReference type="PROSITE" id="PS50888"/>
    </source>
</evidence>
<dbReference type="EnsemblPlants" id="KQJ90194">
    <property type="protein sequence ID" value="KQJ90194"/>
    <property type="gene ID" value="BRADI_4g29990v3"/>
</dbReference>
<dbReference type="CDD" id="cd11455">
    <property type="entry name" value="bHLH_AtAIG1_like"/>
    <property type="match status" value="1"/>
</dbReference>
<gene>
    <name evidence="9" type="primary">LOC100832083</name>
    <name evidence="8" type="ORF">BRADI_4g29990v3</name>
</gene>
<dbReference type="InterPro" id="IPR011598">
    <property type="entry name" value="bHLH_dom"/>
</dbReference>
<dbReference type="STRING" id="15368.I1IQ12"/>
<dbReference type="PANTHER" id="PTHR45844:SF4">
    <property type="entry name" value="OS09G0410700 PROTEIN"/>
    <property type="match status" value="1"/>
</dbReference>
<reference evidence="8 9" key="1">
    <citation type="journal article" date="2010" name="Nature">
        <title>Genome sequencing and analysis of the model grass Brachypodium distachyon.</title>
        <authorList>
            <consortium name="International Brachypodium Initiative"/>
        </authorList>
    </citation>
    <scope>NUCLEOTIDE SEQUENCE [LARGE SCALE GENOMIC DNA]</scope>
    <source>
        <strain evidence="8 9">Bd21</strain>
    </source>
</reference>
<comment type="similarity">
    <text evidence="1">Belongs to the bHLH protein family.</text>
</comment>
<dbReference type="eggNOG" id="ENOG502QRXD">
    <property type="taxonomic scope" value="Eukaryota"/>
</dbReference>
<dbReference type="OrthoDB" id="71302at2759"/>
<evidence type="ECO:0000256" key="6">
    <source>
        <dbReference type="SAM" id="MobiDB-lite"/>
    </source>
</evidence>
<dbReference type="Proteomes" id="UP000008810">
    <property type="component" value="Chromosome 4"/>
</dbReference>
<dbReference type="PROSITE" id="PS50888">
    <property type="entry name" value="BHLH"/>
    <property type="match status" value="1"/>
</dbReference>
<dbReference type="EMBL" id="CM000883">
    <property type="protein sequence ID" value="KQJ90194.1"/>
    <property type="molecule type" value="Genomic_DNA"/>
</dbReference>
<dbReference type="GO" id="GO:0003700">
    <property type="term" value="F:DNA-binding transcription factor activity"/>
    <property type="evidence" value="ECO:0007669"/>
    <property type="project" value="InterPro"/>
</dbReference>
<dbReference type="SMART" id="SM00353">
    <property type="entry name" value="HLH"/>
    <property type="match status" value="1"/>
</dbReference>
<sequence>MWEGGVHGSHHEAARLLPPWFAEPAGGGGYGTCDVLGAGGQGGVFGFGFGAAAVAAQQQQQQRAAGEAGRSSGKAAAVSGLLGTLQAELGRMNSAGEMMEAKALAASRSHSEAERRRRQRINAHLARLRSLLPNTTKTDKASLLAEVLEHVKELKRQTSAMTAAPPAAVEDDAGGPATMLPTEADELGVDAAQDGDGRLVVRASLCCEDRPDLIPDIVRALAALRLRARRAEITTLGGRVRSVLLITADEGDRQQEDDGEDDEDDDRECAASHRRHECIASVQEALRGVMDRRAACSNDNTSSSGGGGGGSMIKRQRMITYGAREQCSV</sequence>
<keyword evidence="2" id="KW-0805">Transcription regulation</keyword>
<evidence type="ECO:0000313" key="9">
    <source>
        <dbReference type="EnsemblPlants" id="KQJ90194"/>
    </source>
</evidence>
<dbReference type="GeneID" id="100832083"/>
<dbReference type="SUPFAM" id="SSF55021">
    <property type="entry name" value="ACT-like"/>
    <property type="match status" value="1"/>
</dbReference>
<reference evidence="8" key="2">
    <citation type="submission" date="2017-06" db="EMBL/GenBank/DDBJ databases">
        <title>WGS assembly of Brachypodium distachyon.</title>
        <authorList>
            <consortium name="The International Brachypodium Initiative"/>
            <person name="Lucas S."/>
            <person name="Harmon-Smith M."/>
            <person name="Lail K."/>
            <person name="Tice H."/>
            <person name="Grimwood J."/>
            <person name="Bruce D."/>
            <person name="Barry K."/>
            <person name="Shu S."/>
            <person name="Lindquist E."/>
            <person name="Wang M."/>
            <person name="Pitluck S."/>
            <person name="Vogel J.P."/>
            <person name="Garvin D.F."/>
            <person name="Mockler T.C."/>
            <person name="Schmutz J."/>
            <person name="Rokhsar D."/>
            <person name="Bevan M.W."/>
        </authorList>
    </citation>
    <scope>NUCLEOTIDE SEQUENCE</scope>
    <source>
        <strain evidence="8">Bd21</strain>
    </source>
</reference>
<organism evidence="9">
    <name type="scientific">Brachypodium distachyon</name>
    <name type="common">Purple false brome</name>
    <name type="synonym">Trachynia distachya</name>
    <dbReference type="NCBI Taxonomy" id="15368"/>
    <lineage>
        <taxon>Eukaryota</taxon>
        <taxon>Viridiplantae</taxon>
        <taxon>Streptophyta</taxon>
        <taxon>Embryophyta</taxon>
        <taxon>Tracheophyta</taxon>
        <taxon>Spermatophyta</taxon>
        <taxon>Magnoliopsida</taxon>
        <taxon>Liliopsida</taxon>
        <taxon>Poales</taxon>
        <taxon>Poaceae</taxon>
        <taxon>BOP clade</taxon>
        <taxon>Pooideae</taxon>
        <taxon>Stipodae</taxon>
        <taxon>Brachypodieae</taxon>
        <taxon>Brachypodium</taxon>
    </lineage>
</organism>
<feature type="domain" description="BHLH" evidence="7">
    <location>
        <begin position="105"/>
        <end position="154"/>
    </location>
</feature>
<evidence type="ECO:0000256" key="2">
    <source>
        <dbReference type="ARBA" id="ARBA00023015"/>
    </source>
</evidence>
<dbReference type="InterPro" id="IPR036638">
    <property type="entry name" value="HLH_DNA-bd_sf"/>
</dbReference>
<keyword evidence="3" id="KW-0238">DNA-binding</keyword>
<accession>I1IQ12</accession>
<keyword evidence="4" id="KW-0804">Transcription</keyword>
<evidence type="ECO:0000313" key="10">
    <source>
        <dbReference type="Proteomes" id="UP000008810"/>
    </source>
</evidence>
<feature type="compositionally biased region" description="Acidic residues" evidence="6">
    <location>
        <begin position="257"/>
        <end position="267"/>
    </location>
</feature>
<keyword evidence="5" id="KW-0539">Nucleus</keyword>
<dbReference type="SUPFAM" id="SSF47459">
    <property type="entry name" value="HLH, helix-loop-helix DNA-binding domain"/>
    <property type="match status" value="1"/>
</dbReference>
<dbReference type="KEGG" id="bdi:100832083"/>
<keyword evidence="10" id="KW-1185">Reference proteome</keyword>
<dbReference type="Pfam" id="PF00010">
    <property type="entry name" value="HLH"/>
    <property type="match status" value="1"/>
</dbReference>
<evidence type="ECO:0000313" key="8">
    <source>
        <dbReference type="EMBL" id="KQJ90194.1"/>
    </source>
</evidence>
<dbReference type="PANTHER" id="PTHR45844">
    <property type="entry name" value="TRANSCRIPTION FACTOR BHLH30"/>
    <property type="match status" value="1"/>
</dbReference>
<dbReference type="InterPro" id="IPR045865">
    <property type="entry name" value="ACT-like_dom_sf"/>
</dbReference>
<dbReference type="InterPro" id="IPR045847">
    <property type="entry name" value="AIG1-like"/>
</dbReference>